<accession>A0A096P9U3</accession>
<comment type="caution">
    <text evidence="2">The sequence shown here is derived from an EMBL/GenBank/DDBJ whole genome shotgun (WGS) entry which is preliminary data.</text>
</comment>
<organism evidence="2 3">
    <name type="scientific">Ostreococcus tauri</name>
    <name type="common">Marine green alga</name>
    <dbReference type="NCBI Taxonomy" id="70448"/>
    <lineage>
        <taxon>Eukaryota</taxon>
        <taxon>Viridiplantae</taxon>
        <taxon>Chlorophyta</taxon>
        <taxon>Mamiellophyceae</taxon>
        <taxon>Mamiellales</taxon>
        <taxon>Bathycoccaceae</taxon>
        <taxon>Ostreococcus</taxon>
    </lineage>
</organism>
<feature type="compositionally biased region" description="Basic and acidic residues" evidence="1">
    <location>
        <begin position="1"/>
        <end position="13"/>
    </location>
</feature>
<reference evidence="2 3" key="2">
    <citation type="journal article" date="2014" name="BMC Genomics">
        <title>An improved genome of the model marine alga Ostreococcus tauri unfolds by assessing Illumina de novo assemblies.</title>
        <authorList>
            <person name="Blanc-Mathieu R."/>
            <person name="Verhelst B."/>
            <person name="Derelle E."/>
            <person name="Rombauts S."/>
            <person name="Bouget F.Y."/>
            <person name="Carre I."/>
            <person name="Chateau A."/>
            <person name="Eyre-Walker A."/>
            <person name="Grimsley N."/>
            <person name="Moreau H."/>
            <person name="Piegu B."/>
            <person name="Rivals E."/>
            <person name="Schackwitz W."/>
            <person name="Van de Peer Y."/>
            <person name="Piganeau G."/>
        </authorList>
    </citation>
    <scope>NUCLEOTIDE SEQUENCE [LARGE SCALE GENOMIC DNA]</scope>
    <source>
        <strain evidence="3">OTTH 0595 / CCAP 157/2 / RCC745</strain>
    </source>
</reference>
<evidence type="ECO:0000313" key="2">
    <source>
        <dbReference type="EMBL" id="CEG00800.1"/>
    </source>
</evidence>
<gene>
    <name evidence="2" type="ORF">OT_ostta18g01900</name>
</gene>
<dbReference type="RefSeq" id="XP_022840589.1">
    <property type="nucleotide sequence ID" value="XM_022983617.1"/>
</dbReference>
<dbReference type="GeneID" id="9838393"/>
<keyword evidence="3" id="KW-1185">Reference proteome</keyword>
<dbReference type="AlphaFoldDB" id="A0A096P9U3"/>
<dbReference type="InParanoid" id="A0A096P9U3"/>
<dbReference type="Proteomes" id="UP000009170">
    <property type="component" value="Unassembled WGS sequence"/>
</dbReference>
<name>A0A096P9U3_OSTTA</name>
<protein>
    <submittedName>
        <fullName evidence="2">Unnamed product</fullName>
    </submittedName>
</protein>
<evidence type="ECO:0000256" key="1">
    <source>
        <dbReference type="SAM" id="MobiDB-lite"/>
    </source>
</evidence>
<dbReference type="OrthoDB" id="69177at2759"/>
<reference evidence="3" key="1">
    <citation type="journal article" date="2006" name="Proc. Natl. Acad. Sci. U.S.A.">
        <title>Genome analysis of the smallest free-living eukaryote Ostreococcus tauri unveils many unique features.</title>
        <authorList>
            <person name="Derelle E."/>
            <person name="Ferraz C."/>
            <person name="Rombauts S."/>
            <person name="Rouze P."/>
            <person name="Worden A.Z."/>
            <person name="Robbens S."/>
            <person name="Partensky F."/>
            <person name="Degroeve S."/>
            <person name="Echeynie S."/>
            <person name="Cooke R."/>
            <person name="Saeys Y."/>
            <person name="Wuyts J."/>
            <person name="Jabbari K."/>
            <person name="Bowler C."/>
            <person name="Panaud O."/>
            <person name="Piegu B."/>
            <person name="Ball S.G."/>
            <person name="Ral J.-P."/>
            <person name="Bouget F.-Y."/>
            <person name="Piganeau G."/>
            <person name="De Baets B."/>
            <person name="Picard A."/>
            <person name="Delseny M."/>
            <person name="Demaille J."/>
            <person name="Van de Peer Y."/>
            <person name="Moreau H."/>
        </authorList>
    </citation>
    <scope>NUCLEOTIDE SEQUENCE [LARGE SCALE GENOMIC DNA]</scope>
    <source>
        <strain evidence="3">OTTH 0595 / CCAP 157/2 / RCC745</strain>
    </source>
</reference>
<dbReference type="EMBL" id="CAID01000018">
    <property type="protein sequence ID" value="CEG00800.1"/>
    <property type="molecule type" value="Genomic_DNA"/>
</dbReference>
<proteinExistence type="predicted"/>
<sequence length="427" mass="46698">MTPARARDRRSLGRSDASLGRSFGPGRSDASLGRSFGPGRSDASLGRSVGPGRSDASLGRSFGPGRSDASDSEGDACESSSSLDLALDERGRVACALNRWLTYETTWTSGFVARGGFRARELDDLLRDLVSAHSAKKRRSKSAYSRGKTFWASASAAFDPRCVLEALALETFRRATREAMRKSEESGGEEDARLTYDPETSGAEWWTQVIDDEDEIGWHWDKDYALEGSGVNVHPQLGTVTYFCDGGAPTVVVDRPTEVEYDGDSGDVGVCGDISSCSISWPEWGKQITFDGKLLHGAPSEFSRTPTQSRKRITFLVNVWLNHKPLTAEQLSEEELDVMKLRDVARMESFVSSSATVKTEPSFAFVDAGVEPFVFKFTYAERKRTLTLGLRRCLEKDPSSASTSHEIGACGMQTWCSRADASLGVLR</sequence>
<dbReference type="KEGG" id="ota:OT_ostta18g01900"/>
<evidence type="ECO:0000313" key="3">
    <source>
        <dbReference type="Proteomes" id="UP000009170"/>
    </source>
</evidence>
<feature type="region of interest" description="Disordered" evidence="1">
    <location>
        <begin position="1"/>
        <end position="77"/>
    </location>
</feature>